<dbReference type="SUPFAM" id="SSF47823">
    <property type="entry name" value="lambda integrase-like, N-terminal domain"/>
    <property type="match status" value="1"/>
</dbReference>
<dbReference type="GO" id="GO:0003677">
    <property type="term" value="F:DNA binding"/>
    <property type="evidence" value="ECO:0007669"/>
    <property type="project" value="UniProtKB-UniRule"/>
</dbReference>
<comment type="caution">
    <text evidence="5">The sequence shown here is derived from an EMBL/GenBank/DDBJ whole genome shotgun (WGS) entry which is preliminary data.</text>
</comment>
<dbReference type="Proteomes" id="UP001283691">
    <property type="component" value="Unassembled WGS sequence"/>
</dbReference>
<dbReference type="InterPro" id="IPR004107">
    <property type="entry name" value="Integrase_SAM-like_N"/>
</dbReference>
<evidence type="ECO:0000256" key="3">
    <source>
        <dbReference type="PROSITE-ProRule" id="PRU01248"/>
    </source>
</evidence>
<proteinExistence type="predicted"/>
<gene>
    <name evidence="5" type="ORF">Q6A80_08950</name>
</gene>
<dbReference type="GO" id="GO:0015074">
    <property type="term" value="P:DNA integration"/>
    <property type="evidence" value="ECO:0007669"/>
    <property type="project" value="UniProtKB-KW"/>
</dbReference>
<dbReference type="RefSeq" id="WP_319048380.1">
    <property type="nucleotide sequence ID" value="NZ_JAUQUR010000007.1"/>
</dbReference>
<keyword evidence="1" id="KW-0229">DNA integration</keyword>
<dbReference type="Gene3D" id="1.10.150.130">
    <property type="match status" value="1"/>
</dbReference>
<name>A0AAW9DCI8_9BACT</name>
<accession>A0AAW9DCI8</accession>
<reference evidence="5" key="1">
    <citation type="journal article" date="2023" name="Front. Microbiol.">
        <title>Genomic diversity and taxonomic marker for Arcobacter species.</title>
        <authorList>
            <person name="Zhou G."/>
            <person name="Gu Y."/>
            <person name="Wang H."/>
            <person name="Chen X."/>
            <person name="Zhang X."/>
            <person name="Shao Z."/>
            <person name="Yan X."/>
            <person name="Zhang J."/>
            <person name="Zhang M."/>
        </authorList>
    </citation>
    <scope>NUCLEOTIDE SEQUENCE</scope>
    <source>
        <strain evidence="5">BJSY19SF1-2</strain>
    </source>
</reference>
<sequence length="124" mass="15107">MKVDLLIENFIFHCKYEKNLTEKTIKAYSSDFQQLKEFKNFFELDISQVDKVLLKEYIRYLYSFNLKPKSIKRKVAVLKAFFNYLEFEEIIEINPFRKMRISIKEDNNLPKIILLQKRAFHTNQ</sequence>
<dbReference type="EMBL" id="JAUQUR010000007">
    <property type="protein sequence ID" value="MDX4069846.1"/>
    <property type="molecule type" value="Genomic_DNA"/>
</dbReference>
<evidence type="ECO:0000256" key="2">
    <source>
        <dbReference type="ARBA" id="ARBA00023125"/>
    </source>
</evidence>
<keyword evidence="2 3" id="KW-0238">DNA-binding</keyword>
<reference evidence="5" key="2">
    <citation type="submission" date="2023-07" db="EMBL/GenBank/DDBJ databases">
        <authorList>
            <person name="Zhang M."/>
            <person name="Zhou G."/>
        </authorList>
    </citation>
    <scope>NUCLEOTIDE SEQUENCE</scope>
    <source>
        <strain evidence="5">BJSY19SF1-2</strain>
    </source>
</reference>
<protein>
    <submittedName>
        <fullName evidence="5">Site-specific integrase</fullName>
    </submittedName>
</protein>
<evidence type="ECO:0000313" key="5">
    <source>
        <dbReference type="EMBL" id="MDX4069846.1"/>
    </source>
</evidence>
<feature type="domain" description="Core-binding (CB)" evidence="4">
    <location>
        <begin position="1"/>
        <end position="86"/>
    </location>
</feature>
<dbReference type="AlphaFoldDB" id="A0AAW9DCI8"/>
<dbReference type="InterPro" id="IPR010998">
    <property type="entry name" value="Integrase_recombinase_N"/>
</dbReference>
<dbReference type="PROSITE" id="PS51900">
    <property type="entry name" value="CB"/>
    <property type="match status" value="1"/>
</dbReference>
<dbReference type="Pfam" id="PF02899">
    <property type="entry name" value="Phage_int_SAM_1"/>
    <property type="match status" value="1"/>
</dbReference>
<evidence type="ECO:0000313" key="6">
    <source>
        <dbReference type="Proteomes" id="UP001283691"/>
    </source>
</evidence>
<evidence type="ECO:0000259" key="4">
    <source>
        <dbReference type="PROSITE" id="PS51900"/>
    </source>
</evidence>
<dbReference type="InterPro" id="IPR044068">
    <property type="entry name" value="CB"/>
</dbReference>
<organism evidence="5 6">
    <name type="scientific">Aliarcobacter skirrowii</name>
    <dbReference type="NCBI Taxonomy" id="28200"/>
    <lineage>
        <taxon>Bacteria</taxon>
        <taxon>Pseudomonadati</taxon>
        <taxon>Campylobacterota</taxon>
        <taxon>Epsilonproteobacteria</taxon>
        <taxon>Campylobacterales</taxon>
        <taxon>Arcobacteraceae</taxon>
        <taxon>Aliarcobacter</taxon>
    </lineage>
</organism>
<evidence type="ECO:0000256" key="1">
    <source>
        <dbReference type="ARBA" id="ARBA00022908"/>
    </source>
</evidence>